<dbReference type="AlphaFoldDB" id="A0A9D4HJX9"/>
<reference evidence="1" key="1">
    <citation type="journal article" date="2019" name="bioRxiv">
        <title>The Genome of the Zebra Mussel, Dreissena polymorpha: A Resource for Invasive Species Research.</title>
        <authorList>
            <person name="McCartney M.A."/>
            <person name="Auch B."/>
            <person name="Kono T."/>
            <person name="Mallez S."/>
            <person name="Zhang Y."/>
            <person name="Obille A."/>
            <person name="Becker A."/>
            <person name="Abrahante J.E."/>
            <person name="Garbe J."/>
            <person name="Badalamenti J.P."/>
            <person name="Herman A."/>
            <person name="Mangelson H."/>
            <person name="Liachko I."/>
            <person name="Sullivan S."/>
            <person name="Sone E.D."/>
            <person name="Koren S."/>
            <person name="Silverstein K.A.T."/>
            <person name="Beckman K.B."/>
            <person name="Gohl D.M."/>
        </authorList>
    </citation>
    <scope>NUCLEOTIDE SEQUENCE</scope>
    <source>
        <strain evidence="1">Duluth1</strain>
        <tissue evidence="1">Whole animal</tissue>
    </source>
</reference>
<gene>
    <name evidence="1" type="ORF">DPMN_062163</name>
</gene>
<name>A0A9D4HJX9_DREPO</name>
<organism evidence="1 2">
    <name type="scientific">Dreissena polymorpha</name>
    <name type="common">Zebra mussel</name>
    <name type="synonym">Mytilus polymorpha</name>
    <dbReference type="NCBI Taxonomy" id="45954"/>
    <lineage>
        <taxon>Eukaryota</taxon>
        <taxon>Metazoa</taxon>
        <taxon>Spiralia</taxon>
        <taxon>Lophotrochozoa</taxon>
        <taxon>Mollusca</taxon>
        <taxon>Bivalvia</taxon>
        <taxon>Autobranchia</taxon>
        <taxon>Heteroconchia</taxon>
        <taxon>Euheterodonta</taxon>
        <taxon>Imparidentia</taxon>
        <taxon>Neoheterodontei</taxon>
        <taxon>Myida</taxon>
        <taxon>Dreissenoidea</taxon>
        <taxon>Dreissenidae</taxon>
        <taxon>Dreissena</taxon>
    </lineage>
</organism>
<dbReference type="EMBL" id="JAIWYP010000013">
    <property type="protein sequence ID" value="KAH3719331.1"/>
    <property type="molecule type" value="Genomic_DNA"/>
</dbReference>
<sequence length="70" mass="8150">MEQFARAPVAGLGKWWRVSVGQEKTVSQDRHLYFIHDVYLQLTNVSWTTEEKPISIVPYLLLKITCEIES</sequence>
<protein>
    <submittedName>
        <fullName evidence="1">Uncharacterized protein</fullName>
    </submittedName>
</protein>
<dbReference type="Proteomes" id="UP000828390">
    <property type="component" value="Unassembled WGS sequence"/>
</dbReference>
<proteinExistence type="predicted"/>
<evidence type="ECO:0000313" key="2">
    <source>
        <dbReference type="Proteomes" id="UP000828390"/>
    </source>
</evidence>
<evidence type="ECO:0000313" key="1">
    <source>
        <dbReference type="EMBL" id="KAH3719331.1"/>
    </source>
</evidence>
<reference evidence="1" key="2">
    <citation type="submission" date="2020-11" db="EMBL/GenBank/DDBJ databases">
        <authorList>
            <person name="McCartney M.A."/>
            <person name="Auch B."/>
            <person name="Kono T."/>
            <person name="Mallez S."/>
            <person name="Becker A."/>
            <person name="Gohl D.M."/>
            <person name="Silverstein K.A.T."/>
            <person name="Koren S."/>
            <person name="Bechman K.B."/>
            <person name="Herman A."/>
            <person name="Abrahante J.E."/>
            <person name="Garbe J."/>
        </authorList>
    </citation>
    <scope>NUCLEOTIDE SEQUENCE</scope>
    <source>
        <strain evidence="1">Duluth1</strain>
        <tissue evidence="1">Whole animal</tissue>
    </source>
</reference>
<keyword evidence="2" id="KW-1185">Reference proteome</keyword>
<comment type="caution">
    <text evidence="1">The sequence shown here is derived from an EMBL/GenBank/DDBJ whole genome shotgun (WGS) entry which is preliminary data.</text>
</comment>
<accession>A0A9D4HJX9</accession>